<gene>
    <name evidence="1" type="ORF">FOZ62_029859</name>
</gene>
<dbReference type="EMBL" id="JABANM010020289">
    <property type="protein sequence ID" value="KAF4723083.1"/>
    <property type="molecule type" value="Genomic_DNA"/>
</dbReference>
<comment type="caution">
    <text evidence="1">The sequence shown here is derived from an EMBL/GenBank/DDBJ whole genome shotgun (WGS) entry which is preliminary data.</text>
</comment>
<evidence type="ECO:0000313" key="2">
    <source>
        <dbReference type="Proteomes" id="UP000574390"/>
    </source>
</evidence>
<proteinExistence type="predicted"/>
<feature type="non-terminal residue" evidence="1">
    <location>
        <position position="400"/>
    </location>
</feature>
<sequence>QAASVFLSWMETLATSHSGELELREFCVIMIALRVAVNAVISEDEFYAALCRAMPLRDRASADKVLLSPEDVRDILEEFKVVHPRSHVVSRHMTNFTSANQLLEVEERSGHDVHSPLAEALMLVTAIENDNIYVRKDELSKPGSLQVSLIEVVRYFIKLDIYQTHDPQKMEKPTAGCSGPVESTTPVTAAHSCYYCEDVGKFVHRSGLYNITYDVNEEGQIRDTSPLPGELLRTIPPLEGRRLHLRRRPWYPDCRLDHSESLTYTSGDTFPTNFRNEELELIRVGHSLSEGVFESDEATRPFIKFTCDIGSDGTVGIQATCNGVSTPRFSFDLSRRDGGRAYLYYAVESSDAQSQLLSALEHTCPTTDGLPVTGLSQVVFATEDTIYVDFRGARVALRRT</sequence>
<evidence type="ECO:0000313" key="1">
    <source>
        <dbReference type="EMBL" id="KAF4723083.1"/>
    </source>
</evidence>
<dbReference type="Proteomes" id="UP000574390">
    <property type="component" value="Unassembled WGS sequence"/>
</dbReference>
<protein>
    <submittedName>
        <fullName evidence="1">Uncharacterized protein</fullName>
    </submittedName>
</protein>
<organism evidence="1 2">
    <name type="scientific">Perkinsus olseni</name>
    <name type="common">Perkinsus atlanticus</name>
    <dbReference type="NCBI Taxonomy" id="32597"/>
    <lineage>
        <taxon>Eukaryota</taxon>
        <taxon>Sar</taxon>
        <taxon>Alveolata</taxon>
        <taxon>Perkinsozoa</taxon>
        <taxon>Perkinsea</taxon>
        <taxon>Perkinsida</taxon>
        <taxon>Perkinsidae</taxon>
        <taxon>Perkinsus</taxon>
    </lineage>
</organism>
<dbReference type="AlphaFoldDB" id="A0A7J6RRF3"/>
<accession>A0A7J6RRF3</accession>
<reference evidence="1 2" key="1">
    <citation type="submission" date="2020-04" db="EMBL/GenBank/DDBJ databases">
        <title>Perkinsus olseni comparative genomics.</title>
        <authorList>
            <person name="Bogema D.R."/>
        </authorList>
    </citation>
    <scope>NUCLEOTIDE SEQUENCE [LARGE SCALE GENOMIC DNA]</scope>
    <source>
        <strain evidence="1">ATCC PRA-205</strain>
    </source>
</reference>
<feature type="non-terminal residue" evidence="1">
    <location>
        <position position="1"/>
    </location>
</feature>
<name>A0A7J6RRF3_PEROL</name>